<comment type="caution">
    <text evidence="1">The sequence shown here is derived from an EMBL/GenBank/DDBJ whole genome shotgun (WGS) entry which is preliminary data.</text>
</comment>
<proteinExistence type="predicted"/>
<keyword evidence="2" id="KW-1185">Reference proteome</keyword>
<dbReference type="RefSeq" id="WP_345691947.1">
    <property type="nucleotide sequence ID" value="NZ_BAABIT010000001.1"/>
</dbReference>
<gene>
    <name evidence="1" type="ORF">ACFPM3_02010</name>
</gene>
<organism evidence="1 2">
    <name type="scientific">Streptomyces coeruleoprunus</name>
    <dbReference type="NCBI Taxonomy" id="285563"/>
    <lineage>
        <taxon>Bacteria</taxon>
        <taxon>Bacillati</taxon>
        <taxon>Actinomycetota</taxon>
        <taxon>Actinomycetes</taxon>
        <taxon>Kitasatosporales</taxon>
        <taxon>Streptomycetaceae</taxon>
        <taxon>Streptomyces</taxon>
    </lineage>
</organism>
<dbReference type="EMBL" id="JBHSJD010000001">
    <property type="protein sequence ID" value="MFC5020924.1"/>
    <property type="molecule type" value="Genomic_DNA"/>
</dbReference>
<name>A0ABV9X902_9ACTN</name>
<accession>A0ABV9X902</accession>
<dbReference type="Proteomes" id="UP001595829">
    <property type="component" value="Unassembled WGS sequence"/>
</dbReference>
<evidence type="ECO:0000313" key="2">
    <source>
        <dbReference type="Proteomes" id="UP001595829"/>
    </source>
</evidence>
<reference evidence="2" key="1">
    <citation type="journal article" date="2019" name="Int. J. Syst. Evol. Microbiol.">
        <title>The Global Catalogue of Microorganisms (GCM) 10K type strain sequencing project: providing services to taxonomists for standard genome sequencing and annotation.</title>
        <authorList>
            <consortium name="The Broad Institute Genomics Platform"/>
            <consortium name="The Broad Institute Genome Sequencing Center for Infectious Disease"/>
            <person name="Wu L."/>
            <person name="Ma J."/>
        </authorList>
    </citation>
    <scope>NUCLEOTIDE SEQUENCE [LARGE SCALE GENOMIC DNA]</scope>
    <source>
        <strain evidence="2">CGMCC 4.1648</strain>
    </source>
</reference>
<protein>
    <submittedName>
        <fullName evidence="1">Uncharacterized protein</fullName>
    </submittedName>
</protein>
<sequence>MRTDTAVLAPSMTYSFFTVDESVRERAQPSLVTSTAIGVFRTDPRTLMERYFDIHLALSPWGTREVIIRLPRDSFSIPLAQEYGVEAWSTGEHTLVAFRTDFARTPKGKADFPLSRLVSVRADLAAGDRRALYLGWLALLGSPDHYGPEELPELELDMEPPVPAGLGALHPGLTMLAEILCVDPRLLRAAAVTRPVRAGAPRRSAAALLRAASTDTDTDTGRREAV</sequence>
<evidence type="ECO:0000313" key="1">
    <source>
        <dbReference type="EMBL" id="MFC5020924.1"/>
    </source>
</evidence>